<keyword evidence="1" id="KW-1133">Transmembrane helix</keyword>
<dbReference type="Proteomes" id="UP000286075">
    <property type="component" value="Unassembled WGS sequence"/>
</dbReference>
<evidence type="ECO:0000313" key="2">
    <source>
        <dbReference type="EMBL" id="RGX79515.1"/>
    </source>
</evidence>
<reference evidence="2 3" key="1">
    <citation type="submission" date="2018-08" db="EMBL/GenBank/DDBJ databases">
        <title>A genome reference for cultivated species of the human gut microbiota.</title>
        <authorList>
            <person name="Zou Y."/>
            <person name="Xue W."/>
            <person name="Luo G."/>
        </authorList>
    </citation>
    <scope>NUCLEOTIDE SEQUENCE [LARGE SCALE GENOMIC DNA]</scope>
    <source>
        <strain evidence="2 3">OF03-9BH</strain>
    </source>
</reference>
<dbReference type="AlphaFoldDB" id="A0A413H7F2"/>
<sequence>MMKSTRSPKKKEKSIQRKINWVVSIILIIFLPIAYIYKCQMLKESGITVGKVINIYRRPGTGVARGKLARIVYYVDNHRYEINPFWHPGDNNTVGDCFLLEYSLADPQIADVLWEKGKQACMSE</sequence>
<dbReference type="GeneID" id="92711948"/>
<dbReference type="EMBL" id="QSCF01000009">
    <property type="protein sequence ID" value="RGX79515.1"/>
    <property type="molecule type" value="Genomic_DNA"/>
</dbReference>
<organism evidence="2 3">
    <name type="scientific">Bacteroides stercorirosoris</name>
    <dbReference type="NCBI Taxonomy" id="871324"/>
    <lineage>
        <taxon>Bacteria</taxon>
        <taxon>Pseudomonadati</taxon>
        <taxon>Bacteroidota</taxon>
        <taxon>Bacteroidia</taxon>
        <taxon>Bacteroidales</taxon>
        <taxon>Bacteroidaceae</taxon>
        <taxon>Bacteroides</taxon>
    </lineage>
</organism>
<name>A0A413H7F2_9BACE</name>
<evidence type="ECO:0000313" key="3">
    <source>
        <dbReference type="Proteomes" id="UP000286075"/>
    </source>
</evidence>
<gene>
    <name evidence="2" type="ORF">DXA68_07540</name>
</gene>
<dbReference type="RefSeq" id="WP_025836044.1">
    <property type="nucleotide sequence ID" value="NZ_CABMFG010000009.1"/>
</dbReference>
<keyword evidence="1" id="KW-0472">Membrane</keyword>
<evidence type="ECO:0000256" key="1">
    <source>
        <dbReference type="SAM" id="Phobius"/>
    </source>
</evidence>
<accession>A0A413H7F2</accession>
<feature type="transmembrane region" description="Helical" evidence="1">
    <location>
        <begin position="21"/>
        <end position="37"/>
    </location>
</feature>
<dbReference type="OrthoDB" id="9973623at2"/>
<keyword evidence="1" id="KW-0812">Transmembrane</keyword>
<proteinExistence type="predicted"/>
<protein>
    <submittedName>
        <fullName evidence="2">Uncharacterized protein</fullName>
    </submittedName>
</protein>
<comment type="caution">
    <text evidence="2">The sequence shown here is derived from an EMBL/GenBank/DDBJ whole genome shotgun (WGS) entry which is preliminary data.</text>
</comment>